<gene>
    <name evidence="2" type="ORF">XA68_14565</name>
</gene>
<evidence type="ECO:0000313" key="2">
    <source>
        <dbReference type="EMBL" id="PFH57801.1"/>
    </source>
</evidence>
<evidence type="ECO:0000313" key="3">
    <source>
        <dbReference type="Proteomes" id="UP000037136"/>
    </source>
</evidence>
<reference evidence="2 3" key="1">
    <citation type="journal article" date="2015" name="BMC Genomics">
        <title>Gene expression during zombie ant biting behavior reflects the complexity underlying fungal parasitic behavioral manipulation.</title>
        <authorList>
            <person name="de Bekker C."/>
            <person name="Ohm R.A."/>
            <person name="Loreto R.G."/>
            <person name="Sebastian A."/>
            <person name="Albert I."/>
            <person name="Merrow M."/>
            <person name="Brachmann A."/>
            <person name="Hughes D.P."/>
        </authorList>
    </citation>
    <scope>NUCLEOTIDE SEQUENCE [LARGE SCALE GENOMIC DNA]</scope>
    <source>
        <strain evidence="2 3">SC16a</strain>
    </source>
</reference>
<organism evidence="2 3">
    <name type="scientific">Ophiocordyceps unilateralis</name>
    <name type="common">Zombie-ant fungus</name>
    <name type="synonym">Torrubia unilateralis</name>
    <dbReference type="NCBI Taxonomy" id="268505"/>
    <lineage>
        <taxon>Eukaryota</taxon>
        <taxon>Fungi</taxon>
        <taxon>Dikarya</taxon>
        <taxon>Ascomycota</taxon>
        <taxon>Pezizomycotina</taxon>
        <taxon>Sordariomycetes</taxon>
        <taxon>Hypocreomycetidae</taxon>
        <taxon>Hypocreales</taxon>
        <taxon>Ophiocordycipitaceae</taxon>
        <taxon>Ophiocordyceps</taxon>
    </lineage>
</organism>
<reference evidence="2 3" key="2">
    <citation type="journal article" date="2017" name="Sci. Rep.">
        <title>Ant-infecting Ophiocordyceps genomes reveal a high diversity of potential behavioral manipulation genes and a possible major role for enterotoxins.</title>
        <authorList>
            <person name="de Bekker C."/>
            <person name="Ohm R.A."/>
            <person name="Evans H.C."/>
            <person name="Brachmann A."/>
            <person name="Hughes D.P."/>
        </authorList>
    </citation>
    <scope>NUCLEOTIDE SEQUENCE [LARGE SCALE GENOMIC DNA]</scope>
    <source>
        <strain evidence="2 3">SC16a</strain>
    </source>
</reference>
<proteinExistence type="predicted"/>
<keyword evidence="3" id="KW-1185">Reference proteome</keyword>
<feature type="region of interest" description="Disordered" evidence="1">
    <location>
        <begin position="1"/>
        <end position="34"/>
    </location>
</feature>
<sequence>MASSGLDASSALQQHPSSSSPSSSFDDARTRQPLRAMVEGGDWHRPPHDAHDTSSRLAIASGGRGVLHGHRTLRDFAAASRFAAPAASSPSCTGSGRDADCFDAIMAVHLLAL</sequence>
<comment type="caution">
    <text evidence="2">The sequence shown here is derived from an EMBL/GenBank/DDBJ whole genome shotgun (WGS) entry which is preliminary data.</text>
</comment>
<evidence type="ECO:0000256" key="1">
    <source>
        <dbReference type="SAM" id="MobiDB-lite"/>
    </source>
</evidence>
<dbReference type="AlphaFoldDB" id="A0A2A9P9W3"/>
<name>A0A2A9P9W3_OPHUN</name>
<protein>
    <submittedName>
        <fullName evidence="2">Uncharacterized protein</fullName>
    </submittedName>
</protein>
<dbReference type="Proteomes" id="UP000037136">
    <property type="component" value="Unassembled WGS sequence"/>
</dbReference>
<feature type="compositionally biased region" description="Low complexity" evidence="1">
    <location>
        <begin position="8"/>
        <end position="24"/>
    </location>
</feature>
<accession>A0A2A9P9W3</accession>
<dbReference type="EMBL" id="LAZP02000365">
    <property type="protein sequence ID" value="PFH57801.1"/>
    <property type="molecule type" value="Genomic_DNA"/>
</dbReference>